<evidence type="ECO:0000259" key="2">
    <source>
        <dbReference type="PROSITE" id="PS50011"/>
    </source>
</evidence>
<dbReference type="FunFam" id="1.10.510.10:FF:000778">
    <property type="entry name" value="Kinase family protein"/>
    <property type="match status" value="1"/>
</dbReference>
<protein>
    <recommendedName>
        <fullName evidence="2">Protein kinase domain-containing protein</fullName>
    </recommendedName>
</protein>
<evidence type="ECO:0000256" key="1">
    <source>
        <dbReference type="SAM" id="MobiDB-lite"/>
    </source>
</evidence>
<dbReference type="InterPro" id="IPR011009">
    <property type="entry name" value="Kinase-like_dom_sf"/>
</dbReference>
<dbReference type="PROSITE" id="PS50011">
    <property type="entry name" value="PROTEIN_KINASE_DOM"/>
    <property type="match status" value="1"/>
</dbReference>
<dbReference type="AlphaFoldDB" id="A0A5D2FJR9"/>
<dbReference type="Pfam" id="PF07714">
    <property type="entry name" value="PK_Tyr_Ser-Thr"/>
    <property type="match status" value="1"/>
</dbReference>
<name>A0A5D2FJR9_GOSDA</name>
<dbReference type="PANTHER" id="PTHR44329:SF260">
    <property type="entry name" value="PROTEIN KINASE DOMAIN-CONTAINING PROTEIN"/>
    <property type="match status" value="1"/>
</dbReference>
<dbReference type="InterPro" id="IPR010632">
    <property type="entry name" value="DUF1221"/>
</dbReference>
<reference evidence="3 4" key="1">
    <citation type="submission" date="2019-06" db="EMBL/GenBank/DDBJ databases">
        <title>WGS assembly of Gossypium darwinii.</title>
        <authorList>
            <person name="Chen Z.J."/>
            <person name="Sreedasyam A."/>
            <person name="Ando A."/>
            <person name="Song Q."/>
            <person name="De L."/>
            <person name="Hulse-Kemp A."/>
            <person name="Ding M."/>
            <person name="Ye W."/>
            <person name="Kirkbride R."/>
            <person name="Jenkins J."/>
            <person name="Plott C."/>
            <person name="Lovell J."/>
            <person name="Lin Y.-M."/>
            <person name="Vaughn R."/>
            <person name="Liu B."/>
            <person name="Li W."/>
            <person name="Simpson S."/>
            <person name="Scheffler B."/>
            <person name="Saski C."/>
            <person name="Grover C."/>
            <person name="Hu G."/>
            <person name="Conover J."/>
            <person name="Carlson J."/>
            <person name="Shu S."/>
            <person name="Boston L."/>
            <person name="Williams M."/>
            <person name="Peterson D."/>
            <person name="Mcgee K."/>
            <person name="Jones D."/>
            <person name="Wendel J."/>
            <person name="Stelly D."/>
            <person name="Grimwood J."/>
            <person name="Schmutz J."/>
        </authorList>
    </citation>
    <scope>NUCLEOTIDE SEQUENCE [LARGE SCALE GENOMIC DNA]</scope>
    <source>
        <strain evidence="3">1808015.09</strain>
    </source>
</reference>
<dbReference type="Pfam" id="PF06760">
    <property type="entry name" value="DUF1221"/>
    <property type="match status" value="1"/>
</dbReference>
<sequence>MEHFRQIGEVLGSLGALMVLQDDSQINRRQCCLLFDIFGSAFNTIAEEIKLNLQLDEKNTKWNALEQPFKELQRIFKEGEVYVRQSMDKRDWWVKAINLHQNKDCVHNHIHNLLSHFPVVIEAIETAGETAGRDRGEMQRRGIALKMKYDKEWNDPKLFQFRFGKQYLIPQDICSRFERAWREDRWNLVETLREKSSSESTTKTQQRLADLLIKKIIGSEGCIGKLFPSSILNGGDYVVRRRVGGQYKEIQWLGDSFALRNFFGDVETSASEISTLLSLSHPNILQYLCGFYDEEKKEVLLVQELVNKDLTYYMSGSKRRVSFCLPVVVDLMFQIARGMEYLHSQKIYHGDLNPSNIFLKARNSTDDYFQLKISGYGLSTVKTTTGSSLKPNETKPCIWYAPEVLQEPEHCLPGNGTSFKYTEKADVYSFGMLCFELLTGKVPFEDGHLQGDKVSRNIRAGERPLFPYTAPKYLANLTKRCWHSDPNQRPSFSSICRILRYVKKFIVMNPDHDEPDARSPVSDYCEIESWFLKKFAANGSFNSLSVAQIPFQMFAYRLAEKDKTILNSMDKNGEGAASTSREDMNSTVDDPLIAASDAKSADSDGKSVYSEIQEQRSIHLDSTPQRRSVCTRIPEKKILQMKRNSNVKAARKSTGHKYGIPNGKPTQPPLPRVQSVKNVRVSRLKSMTRSLSTDRLRLAAGLQVFYQTFWPKETASSFLFFFFIFSS</sequence>
<organism evidence="3 4">
    <name type="scientific">Gossypium darwinii</name>
    <name type="common">Darwin's cotton</name>
    <name type="synonym">Gossypium barbadense var. darwinii</name>
    <dbReference type="NCBI Taxonomy" id="34276"/>
    <lineage>
        <taxon>Eukaryota</taxon>
        <taxon>Viridiplantae</taxon>
        <taxon>Streptophyta</taxon>
        <taxon>Embryophyta</taxon>
        <taxon>Tracheophyta</taxon>
        <taxon>Spermatophyta</taxon>
        <taxon>Magnoliopsida</taxon>
        <taxon>eudicotyledons</taxon>
        <taxon>Gunneridae</taxon>
        <taxon>Pentapetalae</taxon>
        <taxon>rosids</taxon>
        <taxon>malvids</taxon>
        <taxon>Malvales</taxon>
        <taxon>Malvaceae</taxon>
        <taxon>Malvoideae</taxon>
        <taxon>Gossypium</taxon>
    </lineage>
</organism>
<accession>A0A5D2FJR9</accession>
<dbReference type="GO" id="GO:0005524">
    <property type="term" value="F:ATP binding"/>
    <property type="evidence" value="ECO:0007669"/>
    <property type="project" value="InterPro"/>
</dbReference>
<evidence type="ECO:0000313" key="4">
    <source>
        <dbReference type="Proteomes" id="UP000323506"/>
    </source>
</evidence>
<dbReference type="SUPFAM" id="SSF56112">
    <property type="entry name" value="Protein kinase-like (PK-like)"/>
    <property type="match status" value="1"/>
</dbReference>
<dbReference type="InterPro" id="IPR051681">
    <property type="entry name" value="Ser/Thr_Kinases-Pseudokinases"/>
</dbReference>
<feature type="region of interest" description="Disordered" evidence="1">
    <location>
        <begin position="644"/>
        <end position="671"/>
    </location>
</feature>
<dbReference type="InterPro" id="IPR000719">
    <property type="entry name" value="Prot_kinase_dom"/>
</dbReference>
<dbReference type="Gene3D" id="1.10.510.10">
    <property type="entry name" value="Transferase(Phosphotransferase) domain 1"/>
    <property type="match status" value="1"/>
</dbReference>
<feature type="domain" description="Protein kinase" evidence="2">
    <location>
        <begin position="212"/>
        <end position="506"/>
    </location>
</feature>
<gene>
    <name evidence="3" type="ORF">ES288_A08G121800v1</name>
</gene>
<evidence type="ECO:0000313" key="3">
    <source>
        <dbReference type="EMBL" id="TYH05981.1"/>
    </source>
</evidence>
<dbReference type="InterPro" id="IPR001245">
    <property type="entry name" value="Ser-Thr/Tyr_kinase_cat_dom"/>
</dbReference>
<dbReference type="EMBL" id="CM017695">
    <property type="protein sequence ID" value="TYH05981.1"/>
    <property type="molecule type" value="Genomic_DNA"/>
</dbReference>
<dbReference type="PANTHER" id="PTHR44329">
    <property type="entry name" value="SERINE/THREONINE-PROTEIN KINASE TNNI3K-RELATED"/>
    <property type="match status" value="1"/>
</dbReference>
<keyword evidence="4" id="KW-1185">Reference proteome</keyword>
<proteinExistence type="predicted"/>
<dbReference type="GO" id="GO:0004674">
    <property type="term" value="F:protein serine/threonine kinase activity"/>
    <property type="evidence" value="ECO:0007669"/>
    <property type="project" value="TreeGrafter"/>
</dbReference>
<dbReference type="Proteomes" id="UP000323506">
    <property type="component" value="Chromosome A08"/>
</dbReference>